<evidence type="ECO:0000313" key="3">
    <source>
        <dbReference type="Proteomes" id="UP000770661"/>
    </source>
</evidence>
<comment type="caution">
    <text evidence="2">The sequence shown here is derived from an EMBL/GenBank/DDBJ whole genome shotgun (WGS) entry which is preliminary data.</text>
</comment>
<name>A0A8J4YGZ7_CHIOP</name>
<dbReference type="Proteomes" id="UP000770661">
    <property type="component" value="Unassembled WGS sequence"/>
</dbReference>
<organism evidence="2 3">
    <name type="scientific">Chionoecetes opilio</name>
    <name type="common">Atlantic snow crab</name>
    <name type="synonym">Cancer opilio</name>
    <dbReference type="NCBI Taxonomy" id="41210"/>
    <lineage>
        <taxon>Eukaryota</taxon>
        <taxon>Metazoa</taxon>
        <taxon>Ecdysozoa</taxon>
        <taxon>Arthropoda</taxon>
        <taxon>Crustacea</taxon>
        <taxon>Multicrustacea</taxon>
        <taxon>Malacostraca</taxon>
        <taxon>Eumalacostraca</taxon>
        <taxon>Eucarida</taxon>
        <taxon>Decapoda</taxon>
        <taxon>Pleocyemata</taxon>
        <taxon>Brachyura</taxon>
        <taxon>Eubrachyura</taxon>
        <taxon>Majoidea</taxon>
        <taxon>Majidae</taxon>
        <taxon>Chionoecetes</taxon>
    </lineage>
</organism>
<proteinExistence type="predicted"/>
<sequence>MAEHKMKKEIRELEKRFEEEKAENKELKKRFEEEKAENKELKKRFEEEKAENKELKKRFEEEKAENKELKKRFEEEKAENKELKKSLDEMSYALEENIKKTEEEKRRKEEEIGDERNRREEELGKKLMEISELEERLCAEKNGKSKLKEELRLEREEKTRHRDRAMHKQREADDLNKEMENMSQRIAHLTEFKQRCVDILTGEAVDSTAVSEFTQMVAGDHYQMHVAVSLGVPWIVEEVRRNNTSLLKNKNKRGWTPFCLATARGDTRIMDQLWQSKKDLHMDPPLLHVAAMNCQHRAAKFLKGHVNKRTTYKGATASQVARLMAPLSRHTQRNQQELDDLWNHASSCIIIHAHIIITSSTIQVIFAESLEVLVMALEALYEEAKPLGIED</sequence>
<dbReference type="AlphaFoldDB" id="A0A8J4YGZ7"/>
<protein>
    <submittedName>
        <fullName evidence="2">Uncharacterized protein</fullName>
    </submittedName>
</protein>
<keyword evidence="3" id="KW-1185">Reference proteome</keyword>
<dbReference type="Gene3D" id="1.25.40.20">
    <property type="entry name" value="Ankyrin repeat-containing domain"/>
    <property type="match status" value="1"/>
</dbReference>
<accession>A0A8J4YGZ7</accession>
<gene>
    <name evidence="2" type="ORF">GWK47_044037</name>
</gene>
<evidence type="ECO:0000256" key="1">
    <source>
        <dbReference type="SAM" id="MobiDB-lite"/>
    </source>
</evidence>
<feature type="region of interest" description="Disordered" evidence="1">
    <location>
        <begin position="1"/>
        <end position="68"/>
    </location>
</feature>
<evidence type="ECO:0000313" key="2">
    <source>
        <dbReference type="EMBL" id="KAG0722694.1"/>
    </source>
</evidence>
<dbReference type="SUPFAM" id="SSF48403">
    <property type="entry name" value="Ankyrin repeat"/>
    <property type="match status" value="1"/>
</dbReference>
<feature type="region of interest" description="Disordered" evidence="1">
    <location>
        <begin position="96"/>
        <end position="119"/>
    </location>
</feature>
<dbReference type="InterPro" id="IPR036770">
    <property type="entry name" value="Ankyrin_rpt-contain_sf"/>
</dbReference>
<dbReference type="EMBL" id="JACEEZ010009178">
    <property type="protein sequence ID" value="KAG0722694.1"/>
    <property type="molecule type" value="Genomic_DNA"/>
</dbReference>
<reference evidence="2" key="1">
    <citation type="submission" date="2020-07" db="EMBL/GenBank/DDBJ databases">
        <title>The High-quality genome of the commercially important snow crab, Chionoecetes opilio.</title>
        <authorList>
            <person name="Jeong J.-H."/>
            <person name="Ryu S."/>
        </authorList>
    </citation>
    <scope>NUCLEOTIDE SEQUENCE</scope>
    <source>
        <strain evidence="2">MADBK_172401_WGS</strain>
        <tissue evidence="2">Digestive gland</tissue>
    </source>
</reference>